<evidence type="ECO:0000256" key="2">
    <source>
        <dbReference type="ARBA" id="ARBA00007998"/>
    </source>
</evidence>
<keyword evidence="6 8" id="KW-1133">Transmembrane helix</keyword>
<gene>
    <name evidence="9" type="ORF">SAMN05443529_1575</name>
</gene>
<feature type="transmembrane region" description="Helical" evidence="8">
    <location>
        <begin position="120"/>
        <end position="140"/>
    </location>
</feature>
<feature type="transmembrane region" description="Helical" evidence="8">
    <location>
        <begin position="45"/>
        <end position="66"/>
    </location>
</feature>
<organism evidence="9 10">
    <name type="scientific">Desulfosporosinus hippei DSM 8344</name>
    <dbReference type="NCBI Taxonomy" id="1121419"/>
    <lineage>
        <taxon>Bacteria</taxon>
        <taxon>Bacillati</taxon>
        <taxon>Bacillota</taxon>
        <taxon>Clostridia</taxon>
        <taxon>Eubacteriales</taxon>
        <taxon>Desulfitobacteriaceae</taxon>
        <taxon>Desulfosporosinus</taxon>
    </lineage>
</organism>
<evidence type="ECO:0000256" key="8">
    <source>
        <dbReference type="SAM" id="Phobius"/>
    </source>
</evidence>
<dbReference type="GO" id="GO:0016020">
    <property type="term" value="C:membrane"/>
    <property type="evidence" value="ECO:0007669"/>
    <property type="project" value="UniProtKB-SubCell"/>
</dbReference>
<evidence type="ECO:0000256" key="6">
    <source>
        <dbReference type="ARBA" id="ARBA00022989"/>
    </source>
</evidence>
<dbReference type="RefSeq" id="WP_092335876.1">
    <property type="nucleotide sequence ID" value="NZ_FNCP01000057.1"/>
</dbReference>
<evidence type="ECO:0000313" key="9">
    <source>
        <dbReference type="EMBL" id="SDI60736.1"/>
    </source>
</evidence>
<feature type="transmembrane region" description="Helical" evidence="8">
    <location>
        <begin position="12"/>
        <end position="33"/>
    </location>
</feature>
<dbReference type="Pfam" id="PF03845">
    <property type="entry name" value="Spore_permease"/>
    <property type="match status" value="1"/>
</dbReference>
<evidence type="ECO:0000313" key="10">
    <source>
        <dbReference type="Proteomes" id="UP000198656"/>
    </source>
</evidence>
<keyword evidence="7 8" id="KW-0472">Membrane</keyword>
<feature type="transmembrane region" description="Helical" evidence="8">
    <location>
        <begin position="192"/>
        <end position="213"/>
    </location>
</feature>
<keyword evidence="5 8" id="KW-0812">Transmembrane</keyword>
<sequence>MPTESNVSEDRLHTRALVPLLVLSIVEYEVFTFSKSTVTAANQDAWLSILIGAFIGSIFVYLFIKLAARFPTMNYFQYLQIVWGKPLGFIISILYLFFWVTFLSSIFYETVLINKLLFLPLTPTIVPLTLFALSLIWLVFYGLIPIIRFFQLLLPFLVIPLLLLALLFIVTIKLERFLPVLENGILPVLKGSYLFLGAYQGPEVLLFAAPFFLKIREGVKTSLFAYNLTVFIGFMNTVAAIGILGVDNIKEAVLPGINVVNILQLPGFPVERFGLLLTLPWLIAMFTTLAIYLHLLNSSIFQLFKLTPRKWILFLVTAIPVTIAYFLPNENWHEVLRLYLTVFTVPMVYLLPVMTLLIAIIRKKGRVR</sequence>
<feature type="transmembrane region" description="Helical" evidence="8">
    <location>
        <begin position="87"/>
        <end position="108"/>
    </location>
</feature>
<dbReference type="NCBIfam" id="TIGR00912">
    <property type="entry name" value="2A0309"/>
    <property type="match status" value="1"/>
</dbReference>
<keyword evidence="4" id="KW-0309">Germination</keyword>
<feature type="transmembrane region" description="Helical" evidence="8">
    <location>
        <begin position="225"/>
        <end position="246"/>
    </location>
</feature>
<evidence type="ECO:0000256" key="4">
    <source>
        <dbReference type="ARBA" id="ARBA00022544"/>
    </source>
</evidence>
<evidence type="ECO:0000256" key="7">
    <source>
        <dbReference type="ARBA" id="ARBA00023136"/>
    </source>
</evidence>
<dbReference type="OrthoDB" id="1675410at2"/>
<dbReference type="GO" id="GO:0009847">
    <property type="term" value="P:spore germination"/>
    <property type="evidence" value="ECO:0007669"/>
    <property type="project" value="InterPro"/>
</dbReference>
<keyword evidence="10" id="KW-1185">Reference proteome</keyword>
<dbReference type="PANTHER" id="PTHR34975">
    <property type="entry name" value="SPORE GERMINATION PROTEIN A2"/>
    <property type="match status" value="1"/>
</dbReference>
<dbReference type="Proteomes" id="UP000198656">
    <property type="component" value="Unassembled WGS sequence"/>
</dbReference>
<dbReference type="STRING" id="1121419.SAMN05443529_1575"/>
<keyword evidence="3" id="KW-0813">Transport</keyword>
<comment type="subcellular location">
    <subcellularLocation>
        <location evidence="1">Membrane</location>
        <topology evidence="1">Multi-pass membrane protein</topology>
    </subcellularLocation>
</comment>
<dbReference type="EMBL" id="FNCP01000057">
    <property type="protein sequence ID" value="SDI60736.1"/>
    <property type="molecule type" value="Genomic_DNA"/>
</dbReference>
<dbReference type="AlphaFoldDB" id="A0A1G8LYJ4"/>
<comment type="similarity">
    <text evidence="2">Belongs to the amino acid-polyamine-organocation (APC) superfamily. Spore germination protein (SGP) (TC 2.A.3.9) family.</text>
</comment>
<dbReference type="Gene3D" id="1.20.1740.10">
    <property type="entry name" value="Amino acid/polyamine transporter I"/>
    <property type="match status" value="1"/>
</dbReference>
<feature type="transmembrane region" description="Helical" evidence="8">
    <location>
        <begin position="339"/>
        <end position="361"/>
    </location>
</feature>
<proteinExistence type="inferred from homology"/>
<evidence type="ECO:0000256" key="5">
    <source>
        <dbReference type="ARBA" id="ARBA00022692"/>
    </source>
</evidence>
<feature type="transmembrane region" description="Helical" evidence="8">
    <location>
        <begin position="152"/>
        <end position="172"/>
    </location>
</feature>
<accession>A0A1G8LYJ4</accession>
<protein>
    <submittedName>
        <fullName evidence="9">Spore germination protein</fullName>
    </submittedName>
</protein>
<dbReference type="InterPro" id="IPR004761">
    <property type="entry name" value="Spore_GerAB"/>
</dbReference>
<reference evidence="10" key="1">
    <citation type="submission" date="2016-10" db="EMBL/GenBank/DDBJ databases">
        <authorList>
            <person name="Varghese N."/>
            <person name="Submissions S."/>
        </authorList>
    </citation>
    <scope>NUCLEOTIDE SEQUENCE [LARGE SCALE GENOMIC DNA]</scope>
    <source>
        <strain evidence="10">DSM 8344</strain>
    </source>
</reference>
<name>A0A1G8LYJ4_9FIRM</name>
<dbReference type="PANTHER" id="PTHR34975:SF2">
    <property type="entry name" value="SPORE GERMINATION PROTEIN A2"/>
    <property type="match status" value="1"/>
</dbReference>
<feature type="transmembrane region" description="Helical" evidence="8">
    <location>
        <begin position="308"/>
        <end position="327"/>
    </location>
</feature>
<feature type="transmembrane region" description="Helical" evidence="8">
    <location>
        <begin position="273"/>
        <end position="296"/>
    </location>
</feature>
<evidence type="ECO:0000256" key="1">
    <source>
        <dbReference type="ARBA" id="ARBA00004141"/>
    </source>
</evidence>
<evidence type="ECO:0000256" key="3">
    <source>
        <dbReference type="ARBA" id="ARBA00022448"/>
    </source>
</evidence>